<dbReference type="AlphaFoldDB" id="A0A0C9YWB9"/>
<dbReference type="STRING" id="765257.A0A0C9YWB9"/>
<evidence type="ECO:0000256" key="1">
    <source>
        <dbReference type="ARBA" id="ARBA00022729"/>
    </source>
</evidence>
<dbReference type="InterPro" id="IPR029052">
    <property type="entry name" value="Metallo-depent_PP-like"/>
</dbReference>
<evidence type="ECO:0000256" key="5">
    <source>
        <dbReference type="SAM" id="MobiDB-lite"/>
    </source>
</evidence>
<evidence type="ECO:0000256" key="4">
    <source>
        <dbReference type="RuleBase" id="RU361203"/>
    </source>
</evidence>
<name>A0A0C9YWB9_9AGAM</name>
<comment type="similarity">
    <text evidence="4">Belongs to the metallophosphoesterase superfamily. Purple acid phosphatase family.</text>
</comment>
<evidence type="ECO:0000313" key="8">
    <source>
        <dbReference type="Proteomes" id="UP000054018"/>
    </source>
</evidence>
<dbReference type="EMBL" id="KN833756">
    <property type="protein sequence ID" value="KIK21051.1"/>
    <property type="molecule type" value="Genomic_DNA"/>
</dbReference>
<dbReference type="InterPro" id="IPR025733">
    <property type="entry name" value="PAPs_C"/>
</dbReference>
<gene>
    <name evidence="7" type="ORF">PISMIDRAFT_568931</name>
</gene>
<keyword evidence="1 4" id="KW-0732">Signal</keyword>
<dbReference type="PANTHER" id="PTHR22953">
    <property type="entry name" value="ACID PHOSPHATASE RELATED"/>
    <property type="match status" value="1"/>
</dbReference>
<feature type="region of interest" description="Disordered" evidence="5">
    <location>
        <begin position="342"/>
        <end position="361"/>
    </location>
</feature>
<dbReference type="SUPFAM" id="SSF49363">
    <property type="entry name" value="Purple acid phosphatase, N-terminal domain"/>
    <property type="match status" value="1"/>
</dbReference>
<proteinExistence type="inferred from homology"/>
<feature type="signal peptide" evidence="4">
    <location>
        <begin position="1"/>
        <end position="19"/>
    </location>
</feature>
<evidence type="ECO:0000256" key="3">
    <source>
        <dbReference type="ARBA" id="ARBA00023180"/>
    </source>
</evidence>
<dbReference type="CDD" id="cd00839">
    <property type="entry name" value="MPP_PAPs"/>
    <property type="match status" value="1"/>
</dbReference>
<dbReference type="PANTHER" id="PTHR22953:SF145">
    <property type="entry name" value="PURPLE ACID PHOSPHATASE"/>
    <property type="match status" value="1"/>
</dbReference>
<dbReference type="InterPro" id="IPR008963">
    <property type="entry name" value="Purple_acid_Pase-like_N"/>
</dbReference>
<dbReference type="GO" id="GO:0046872">
    <property type="term" value="F:metal ion binding"/>
    <property type="evidence" value="ECO:0007669"/>
    <property type="project" value="InterPro"/>
</dbReference>
<keyword evidence="8" id="KW-1185">Reference proteome</keyword>
<dbReference type="PROSITE" id="PS50853">
    <property type="entry name" value="FN3"/>
    <property type="match status" value="1"/>
</dbReference>
<evidence type="ECO:0000256" key="2">
    <source>
        <dbReference type="ARBA" id="ARBA00022801"/>
    </source>
</evidence>
<dbReference type="Pfam" id="PF14008">
    <property type="entry name" value="Metallophos_C"/>
    <property type="match status" value="1"/>
</dbReference>
<dbReference type="CDD" id="cd00063">
    <property type="entry name" value="FN3"/>
    <property type="match status" value="1"/>
</dbReference>
<dbReference type="GO" id="GO:0003993">
    <property type="term" value="F:acid phosphatase activity"/>
    <property type="evidence" value="ECO:0007669"/>
    <property type="project" value="UniProtKB-EC"/>
</dbReference>
<protein>
    <recommendedName>
        <fullName evidence="4">Purple acid phosphatase</fullName>
        <ecNumber evidence="4">3.1.3.2</ecNumber>
    </recommendedName>
</protein>
<dbReference type="OrthoDB" id="45007at2759"/>
<dbReference type="InterPro" id="IPR003961">
    <property type="entry name" value="FN3_dom"/>
</dbReference>
<reference evidence="7 8" key="1">
    <citation type="submission" date="2014-04" db="EMBL/GenBank/DDBJ databases">
        <authorList>
            <consortium name="DOE Joint Genome Institute"/>
            <person name="Kuo A."/>
            <person name="Kohler A."/>
            <person name="Costa M.D."/>
            <person name="Nagy L.G."/>
            <person name="Floudas D."/>
            <person name="Copeland A."/>
            <person name="Barry K.W."/>
            <person name="Cichocki N."/>
            <person name="Veneault-Fourrey C."/>
            <person name="LaButti K."/>
            <person name="Lindquist E.A."/>
            <person name="Lipzen A."/>
            <person name="Lundell T."/>
            <person name="Morin E."/>
            <person name="Murat C."/>
            <person name="Sun H."/>
            <person name="Tunlid A."/>
            <person name="Henrissat B."/>
            <person name="Grigoriev I.V."/>
            <person name="Hibbett D.S."/>
            <person name="Martin F."/>
            <person name="Nordberg H.P."/>
            <person name="Cantor M.N."/>
            <person name="Hua S.X."/>
        </authorList>
    </citation>
    <scope>NUCLEOTIDE SEQUENCE [LARGE SCALE GENOMIC DNA]</scope>
    <source>
        <strain evidence="7 8">441</strain>
    </source>
</reference>
<feature type="chain" id="PRO_5005111997" description="Purple acid phosphatase" evidence="4">
    <location>
        <begin position="20"/>
        <end position="526"/>
    </location>
</feature>
<accession>A0A0C9YWB9</accession>
<dbReference type="InterPro" id="IPR004843">
    <property type="entry name" value="Calcineurin-like_PHP"/>
</dbReference>
<dbReference type="HOGENOM" id="CLU_013387_2_2_1"/>
<evidence type="ECO:0000313" key="7">
    <source>
        <dbReference type="EMBL" id="KIK21051.1"/>
    </source>
</evidence>
<dbReference type="InterPro" id="IPR041792">
    <property type="entry name" value="MPP_PAP"/>
</dbReference>
<dbReference type="Pfam" id="PF00149">
    <property type="entry name" value="Metallophos"/>
    <property type="match status" value="1"/>
</dbReference>
<dbReference type="Gene3D" id="2.60.40.380">
    <property type="entry name" value="Purple acid phosphatase-like, N-terminal"/>
    <property type="match status" value="1"/>
</dbReference>
<organism evidence="7 8">
    <name type="scientific">Pisolithus microcarpus 441</name>
    <dbReference type="NCBI Taxonomy" id="765257"/>
    <lineage>
        <taxon>Eukaryota</taxon>
        <taxon>Fungi</taxon>
        <taxon>Dikarya</taxon>
        <taxon>Basidiomycota</taxon>
        <taxon>Agaricomycotina</taxon>
        <taxon>Agaricomycetes</taxon>
        <taxon>Agaricomycetidae</taxon>
        <taxon>Boletales</taxon>
        <taxon>Sclerodermatineae</taxon>
        <taxon>Pisolithaceae</taxon>
        <taxon>Pisolithus</taxon>
    </lineage>
</organism>
<dbReference type="Pfam" id="PF16656">
    <property type="entry name" value="Pur_ac_phosph_N"/>
    <property type="match status" value="1"/>
</dbReference>
<comment type="catalytic activity">
    <reaction evidence="4">
        <text>a phosphate monoester + H2O = an alcohol + phosphate</text>
        <dbReference type="Rhea" id="RHEA:15017"/>
        <dbReference type="ChEBI" id="CHEBI:15377"/>
        <dbReference type="ChEBI" id="CHEBI:30879"/>
        <dbReference type="ChEBI" id="CHEBI:43474"/>
        <dbReference type="ChEBI" id="CHEBI:67140"/>
        <dbReference type="EC" id="3.1.3.2"/>
    </reaction>
</comment>
<sequence length="526" mass="57427">MWARSVLAAALLLGAGVHSQAVNETNSPSCITESKGVHVPGSIPCNPYEPLQHRLAYAGPNGMTVSWSTYAQIASPEVYYGTSPFDVSSIATGYSVTYPTSRVYDNHVKITGLKPNTKYWYRVQYQNCPGCAYRATDTFVTAREAGDETPFSVAVVVDLGLMGRDGLSTSVGPLGGSSAAANPLGPRDLNTIQGLLQNKDTYDFIAHYGDIAYADYFIKESWQGYFGNNSLIPNVTSVVDGYNSLLEQYYDQMTPLTSSKAYMVGAGNHEANCDNGGTTDAVHNITYTTSICTTGQTNFTGYINHFRMPSDESGGDGNFWYSFDYGLAHFITLDSETDLPVGLQSPDEAGGSDAGGDNGPFGYPNEQIQWLEQDLASVDRSKTPWIIIGLHRPWYIAAKNDSGDVCLACQQAFEPLFLKYNVDLYMQGHVHLYERNKPIANYSIDPAGLNNPKAPWNIVNGAAGHYDGLDTLVGSPYWTDVAIDTAYGWSRLTFHNRTHLTHEFVSSANGTILDSATLYKAHDFDN</sequence>
<dbReference type="Gene3D" id="3.60.21.10">
    <property type="match status" value="1"/>
</dbReference>
<dbReference type="Proteomes" id="UP000054018">
    <property type="component" value="Unassembled WGS sequence"/>
</dbReference>
<dbReference type="InterPro" id="IPR039331">
    <property type="entry name" value="PAPs-like"/>
</dbReference>
<keyword evidence="3" id="KW-0325">Glycoprotein</keyword>
<evidence type="ECO:0000259" key="6">
    <source>
        <dbReference type="PROSITE" id="PS50853"/>
    </source>
</evidence>
<keyword evidence="2 4" id="KW-0378">Hydrolase</keyword>
<dbReference type="EC" id="3.1.3.2" evidence="4"/>
<dbReference type="SUPFAM" id="SSF56300">
    <property type="entry name" value="Metallo-dependent phosphatases"/>
    <property type="match status" value="1"/>
</dbReference>
<dbReference type="InterPro" id="IPR015914">
    <property type="entry name" value="PAPs_N"/>
</dbReference>
<reference evidence="8" key="2">
    <citation type="submission" date="2015-01" db="EMBL/GenBank/DDBJ databases">
        <title>Evolutionary Origins and Diversification of the Mycorrhizal Mutualists.</title>
        <authorList>
            <consortium name="DOE Joint Genome Institute"/>
            <consortium name="Mycorrhizal Genomics Consortium"/>
            <person name="Kohler A."/>
            <person name="Kuo A."/>
            <person name="Nagy L.G."/>
            <person name="Floudas D."/>
            <person name="Copeland A."/>
            <person name="Barry K.W."/>
            <person name="Cichocki N."/>
            <person name="Veneault-Fourrey C."/>
            <person name="LaButti K."/>
            <person name="Lindquist E.A."/>
            <person name="Lipzen A."/>
            <person name="Lundell T."/>
            <person name="Morin E."/>
            <person name="Murat C."/>
            <person name="Riley R."/>
            <person name="Ohm R."/>
            <person name="Sun H."/>
            <person name="Tunlid A."/>
            <person name="Henrissat B."/>
            <person name="Grigoriev I.V."/>
            <person name="Hibbett D.S."/>
            <person name="Martin F."/>
        </authorList>
    </citation>
    <scope>NUCLEOTIDE SEQUENCE [LARGE SCALE GENOMIC DNA]</scope>
    <source>
        <strain evidence="8">441</strain>
    </source>
</reference>
<feature type="domain" description="Fibronectin type-III" evidence="6">
    <location>
        <begin position="47"/>
        <end position="145"/>
    </location>
</feature>